<accession>A0ABT9TXH4</accession>
<gene>
    <name evidence="1" type="ORF">J2T15_000155</name>
</gene>
<dbReference type="Gene3D" id="3.40.50.720">
    <property type="entry name" value="NAD(P)-binding Rossmann-like Domain"/>
    <property type="match status" value="1"/>
</dbReference>
<reference evidence="1 2" key="1">
    <citation type="submission" date="2023-07" db="EMBL/GenBank/DDBJ databases">
        <title>Sorghum-associated microbial communities from plants grown in Nebraska, USA.</title>
        <authorList>
            <person name="Schachtman D."/>
        </authorList>
    </citation>
    <scope>NUCLEOTIDE SEQUENCE [LARGE SCALE GENOMIC DNA]</scope>
    <source>
        <strain evidence="1 2">CC482</strain>
    </source>
</reference>
<dbReference type="RefSeq" id="WP_307200081.1">
    <property type="nucleotide sequence ID" value="NZ_JAUSSU010000001.1"/>
</dbReference>
<organism evidence="1 2">
    <name type="scientific">Paenibacillus harenae</name>
    <dbReference type="NCBI Taxonomy" id="306543"/>
    <lineage>
        <taxon>Bacteria</taxon>
        <taxon>Bacillati</taxon>
        <taxon>Bacillota</taxon>
        <taxon>Bacilli</taxon>
        <taxon>Bacillales</taxon>
        <taxon>Paenibacillaceae</taxon>
        <taxon>Paenibacillus</taxon>
    </lineage>
</organism>
<comment type="caution">
    <text evidence="1">The sequence shown here is derived from an EMBL/GenBank/DDBJ whole genome shotgun (WGS) entry which is preliminary data.</text>
</comment>
<evidence type="ECO:0000313" key="2">
    <source>
        <dbReference type="Proteomes" id="UP001229346"/>
    </source>
</evidence>
<proteinExistence type="predicted"/>
<sequence length="67" mass="6856">MNKFTGKKAVVTGGTHGMGLAIVKALLEGGAEVVFTGRNEKKIVAPGYIDTPTMGVPGLTEKNGPSL</sequence>
<protein>
    <submittedName>
        <fullName evidence="1">NAD(P)-dependent dehydrogenase (Short-subunit alcohol dehydrogenase family)</fullName>
    </submittedName>
</protein>
<dbReference type="EMBL" id="JAUSSU010000001">
    <property type="protein sequence ID" value="MDQ0110739.1"/>
    <property type="molecule type" value="Genomic_DNA"/>
</dbReference>
<name>A0ABT9TXH4_PAEHA</name>
<dbReference type="Proteomes" id="UP001229346">
    <property type="component" value="Unassembled WGS sequence"/>
</dbReference>
<dbReference type="Pfam" id="PF00106">
    <property type="entry name" value="adh_short"/>
    <property type="match status" value="1"/>
</dbReference>
<dbReference type="SUPFAM" id="SSF51735">
    <property type="entry name" value="NAD(P)-binding Rossmann-fold domains"/>
    <property type="match status" value="1"/>
</dbReference>
<keyword evidence="2" id="KW-1185">Reference proteome</keyword>
<dbReference type="InterPro" id="IPR002347">
    <property type="entry name" value="SDR_fam"/>
</dbReference>
<evidence type="ECO:0000313" key="1">
    <source>
        <dbReference type="EMBL" id="MDQ0110739.1"/>
    </source>
</evidence>
<dbReference type="InterPro" id="IPR036291">
    <property type="entry name" value="NAD(P)-bd_dom_sf"/>
</dbReference>